<keyword evidence="4" id="KW-1185">Reference proteome</keyword>
<feature type="compositionally biased region" description="Basic and acidic residues" evidence="1">
    <location>
        <begin position="287"/>
        <end position="303"/>
    </location>
</feature>
<feature type="compositionally biased region" description="Polar residues" evidence="1">
    <location>
        <begin position="217"/>
        <end position="229"/>
    </location>
</feature>
<feature type="compositionally biased region" description="Low complexity" evidence="1">
    <location>
        <begin position="236"/>
        <end position="247"/>
    </location>
</feature>
<dbReference type="EMBL" id="ML978158">
    <property type="protein sequence ID" value="KAF2035125.1"/>
    <property type="molecule type" value="Genomic_DNA"/>
</dbReference>
<accession>A0A9P4HHI7</accession>
<keyword evidence="2" id="KW-0812">Transmembrane</keyword>
<feature type="transmembrane region" description="Helical" evidence="2">
    <location>
        <begin position="411"/>
        <end position="432"/>
    </location>
</feature>
<gene>
    <name evidence="3" type="ORF">EK21DRAFT_44898</name>
</gene>
<feature type="region of interest" description="Disordered" evidence="1">
    <location>
        <begin position="366"/>
        <end position="389"/>
    </location>
</feature>
<sequence length="479" mass="51716">GYCEAQPPRRVPTSRKTGFVTIRTDSTDTQAAFESDAFAVLMPTTRLPILDRPISPGKVASPTARAEAFKECQEKARQVRERNNSPGVKVPSKILSYDYASRPVDNYCASVETNKSQPSPAGSFPISPPIEQGAWTGTSQVTRPLIPSARQAHGMANVCTPRKPITITATAVPASATSCYRIYRADSTAGASSTTTSRTPLPASIKVHIKPKPSTPPTQRLQTEGTRNLYSRPVATSSTQTSRSPSPVKSMPNFTRHNSVEGDSIFSYRSKDATGAVAGATSAPDNSKNKDAGNGKATDESKKTRPKRPLTTRWPWLRPSGPRVAKPTTTPVVLALPAAKLVTARTTAYVDPFAVREATSPLTTTPACLRTPTVSRPTSPKKVLARPTPSAPVPVPATGTFDTAFAQIKSFTYLVFKICLIVYAVIAIWFVLDAVREAFNTIAAPFRVVKWLGGWVGVCAVWLWMVGLTMWEPWGFKIA</sequence>
<feature type="non-terminal residue" evidence="3">
    <location>
        <position position="1"/>
    </location>
</feature>
<feature type="transmembrane region" description="Helical" evidence="2">
    <location>
        <begin position="452"/>
        <end position="471"/>
    </location>
</feature>
<feature type="region of interest" description="Disordered" evidence="1">
    <location>
        <begin position="277"/>
        <end position="323"/>
    </location>
</feature>
<feature type="compositionally biased region" description="Low complexity" evidence="1">
    <location>
        <begin position="188"/>
        <end position="197"/>
    </location>
</feature>
<evidence type="ECO:0000313" key="3">
    <source>
        <dbReference type="EMBL" id="KAF2035125.1"/>
    </source>
</evidence>
<evidence type="ECO:0000256" key="2">
    <source>
        <dbReference type="SAM" id="Phobius"/>
    </source>
</evidence>
<feature type="region of interest" description="Disordered" evidence="1">
    <location>
        <begin position="188"/>
        <end position="259"/>
    </location>
</feature>
<keyword evidence="2" id="KW-1133">Transmembrane helix</keyword>
<protein>
    <submittedName>
        <fullName evidence="3">Uncharacterized protein</fullName>
    </submittedName>
</protein>
<dbReference type="OrthoDB" id="3755781at2759"/>
<dbReference type="AlphaFoldDB" id="A0A9P4HHI7"/>
<name>A0A9P4HHI7_9PLEO</name>
<comment type="caution">
    <text evidence="3">The sequence shown here is derived from an EMBL/GenBank/DDBJ whole genome shotgun (WGS) entry which is preliminary data.</text>
</comment>
<dbReference type="Proteomes" id="UP000799777">
    <property type="component" value="Unassembled WGS sequence"/>
</dbReference>
<reference evidence="3" key="1">
    <citation type="journal article" date="2020" name="Stud. Mycol.">
        <title>101 Dothideomycetes genomes: a test case for predicting lifestyles and emergence of pathogens.</title>
        <authorList>
            <person name="Haridas S."/>
            <person name="Albert R."/>
            <person name="Binder M."/>
            <person name="Bloem J."/>
            <person name="Labutti K."/>
            <person name="Salamov A."/>
            <person name="Andreopoulos B."/>
            <person name="Baker S."/>
            <person name="Barry K."/>
            <person name="Bills G."/>
            <person name="Bluhm B."/>
            <person name="Cannon C."/>
            <person name="Castanera R."/>
            <person name="Culley D."/>
            <person name="Daum C."/>
            <person name="Ezra D."/>
            <person name="Gonzalez J."/>
            <person name="Henrissat B."/>
            <person name="Kuo A."/>
            <person name="Liang C."/>
            <person name="Lipzen A."/>
            <person name="Lutzoni F."/>
            <person name="Magnuson J."/>
            <person name="Mondo S."/>
            <person name="Nolan M."/>
            <person name="Ohm R."/>
            <person name="Pangilinan J."/>
            <person name="Park H.-J."/>
            <person name="Ramirez L."/>
            <person name="Alfaro M."/>
            <person name="Sun H."/>
            <person name="Tritt A."/>
            <person name="Yoshinaga Y."/>
            <person name="Zwiers L.-H."/>
            <person name="Turgeon B."/>
            <person name="Goodwin S."/>
            <person name="Spatafora J."/>
            <person name="Crous P."/>
            <person name="Grigoriev I."/>
        </authorList>
    </citation>
    <scope>NUCLEOTIDE SEQUENCE</scope>
    <source>
        <strain evidence="3">CBS 110217</strain>
    </source>
</reference>
<keyword evidence="2" id="KW-0472">Membrane</keyword>
<evidence type="ECO:0000256" key="1">
    <source>
        <dbReference type="SAM" id="MobiDB-lite"/>
    </source>
</evidence>
<organism evidence="3 4">
    <name type="scientific">Setomelanomma holmii</name>
    <dbReference type="NCBI Taxonomy" id="210430"/>
    <lineage>
        <taxon>Eukaryota</taxon>
        <taxon>Fungi</taxon>
        <taxon>Dikarya</taxon>
        <taxon>Ascomycota</taxon>
        <taxon>Pezizomycotina</taxon>
        <taxon>Dothideomycetes</taxon>
        <taxon>Pleosporomycetidae</taxon>
        <taxon>Pleosporales</taxon>
        <taxon>Pleosporineae</taxon>
        <taxon>Phaeosphaeriaceae</taxon>
        <taxon>Setomelanomma</taxon>
    </lineage>
</organism>
<evidence type="ECO:0000313" key="4">
    <source>
        <dbReference type="Proteomes" id="UP000799777"/>
    </source>
</evidence>
<feature type="compositionally biased region" description="Polar residues" evidence="1">
    <location>
        <begin position="366"/>
        <end position="378"/>
    </location>
</feature>
<feature type="non-terminal residue" evidence="3">
    <location>
        <position position="479"/>
    </location>
</feature>
<proteinExistence type="predicted"/>